<name>A0A669QFF2_PHACC</name>
<evidence type="ECO:0000256" key="1">
    <source>
        <dbReference type="SAM" id="Phobius"/>
    </source>
</evidence>
<organism evidence="2 3">
    <name type="scientific">Phasianus colchicus</name>
    <name type="common">Common pheasant</name>
    <dbReference type="NCBI Taxonomy" id="9054"/>
    <lineage>
        <taxon>Eukaryota</taxon>
        <taxon>Metazoa</taxon>
        <taxon>Chordata</taxon>
        <taxon>Craniata</taxon>
        <taxon>Vertebrata</taxon>
        <taxon>Euteleostomi</taxon>
        <taxon>Archelosauria</taxon>
        <taxon>Archosauria</taxon>
        <taxon>Dinosauria</taxon>
        <taxon>Saurischia</taxon>
        <taxon>Theropoda</taxon>
        <taxon>Coelurosauria</taxon>
        <taxon>Aves</taxon>
        <taxon>Neognathae</taxon>
        <taxon>Galloanserae</taxon>
        <taxon>Galliformes</taxon>
        <taxon>Phasianidae</taxon>
        <taxon>Phasianinae</taxon>
        <taxon>Phasianus</taxon>
    </lineage>
</organism>
<dbReference type="Proteomes" id="UP000472261">
    <property type="component" value="Unplaced"/>
</dbReference>
<protein>
    <submittedName>
        <fullName evidence="2">Uncharacterized protein</fullName>
    </submittedName>
</protein>
<sequence length="60" mass="6511">WGPYRVSGSLWGLWDVRRSALGVGLWALALGLWVGAFQSRRGAWGALGERLAFTLPLGTP</sequence>
<keyword evidence="1" id="KW-0472">Membrane</keyword>
<dbReference type="OMA" id="LISGKFW"/>
<dbReference type="InterPro" id="IPR019379">
    <property type="entry name" value="Gamma_Secretase_Asp_P_PEN2"/>
</dbReference>
<proteinExistence type="predicted"/>
<dbReference type="Pfam" id="PF10251">
    <property type="entry name" value="PEN-2"/>
    <property type="match status" value="1"/>
</dbReference>
<reference evidence="2" key="2">
    <citation type="submission" date="2025-09" db="UniProtKB">
        <authorList>
            <consortium name="Ensembl"/>
        </authorList>
    </citation>
    <scope>IDENTIFICATION</scope>
</reference>
<keyword evidence="1" id="KW-0812">Transmembrane</keyword>
<dbReference type="AlphaFoldDB" id="A0A669QFF2"/>
<evidence type="ECO:0000313" key="2">
    <source>
        <dbReference type="Ensembl" id="ENSPCLP00000017013.1"/>
    </source>
</evidence>
<evidence type="ECO:0000313" key="3">
    <source>
        <dbReference type="Proteomes" id="UP000472261"/>
    </source>
</evidence>
<keyword evidence="1" id="KW-1133">Transmembrane helix</keyword>
<dbReference type="Ensembl" id="ENSPCLT00000022733.1">
    <property type="protein sequence ID" value="ENSPCLP00000017013.1"/>
    <property type="gene ID" value="ENSPCLG00000014142.1"/>
</dbReference>
<feature type="transmembrane region" description="Helical" evidence="1">
    <location>
        <begin position="20"/>
        <end position="37"/>
    </location>
</feature>
<reference evidence="2" key="1">
    <citation type="submission" date="2025-08" db="UniProtKB">
        <authorList>
            <consortium name="Ensembl"/>
        </authorList>
    </citation>
    <scope>IDENTIFICATION</scope>
</reference>
<keyword evidence="3" id="KW-1185">Reference proteome</keyword>
<accession>A0A669QFF2</accession>